<keyword evidence="4" id="KW-0808">Transferase</keyword>
<protein>
    <recommendedName>
        <fullName evidence="2">histidine kinase</fullName>
        <ecNumber evidence="2">2.7.13.3</ecNumber>
    </recommendedName>
</protein>
<feature type="transmembrane region" description="Helical" evidence="9">
    <location>
        <begin position="7"/>
        <end position="26"/>
    </location>
</feature>
<evidence type="ECO:0000256" key="6">
    <source>
        <dbReference type="ARBA" id="ARBA00022777"/>
    </source>
</evidence>
<dbReference type="Proteomes" id="UP000542742">
    <property type="component" value="Unassembled WGS sequence"/>
</dbReference>
<feature type="transmembrane region" description="Helical" evidence="9">
    <location>
        <begin position="289"/>
        <end position="308"/>
    </location>
</feature>
<evidence type="ECO:0000256" key="7">
    <source>
        <dbReference type="ARBA" id="ARBA00022840"/>
    </source>
</evidence>
<proteinExistence type="predicted"/>
<dbReference type="SUPFAM" id="SSF55874">
    <property type="entry name" value="ATPase domain of HSP90 chaperone/DNA topoisomerase II/histidine kinase"/>
    <property type="match status" value="1"/>
</dbReference>
<dbReference type="GO" id="GO:0005524">
    <property type="term" value="F:ATP binding"/>
    <property type="evidence" value="ECO:0007669"/>
    <property type="project" value="UniProtKB-KW"/>
</dbReference>
<evidence type="ECO:0000256" key="9">
    <source>
        <dbReference type="SAM" id="Phobius"/>
    </source>
</evidence>
<dbReference type="PANTHER" id="PTHR24421">
    <property type="entry name" value="NITRATE/NITRITE SENSOR PROTEIN NARX-RELATED"/>
    <property type="match status" value="1"/>
</dbReference>
<comment type="catalytic activity">
    <reaction evidence="1">
        <text>ATP + protein L-histidine = ADP + protein N-phospho-L-histidine.</text>
        <dbReference type="EC" id="2.7.13.3"/>
    </reaction>
</comment>
<dbReference type="Gene3D" id="3.30.565.10">
    <property type="entry name" value="Histidine kinase-like ATPase, C-terminal domain"/>
    <property type="match status" value="1"/>
</dbReference>
<keyword evidence="9" id="KW-0472">Membrane</keyword>
<evidence type="ECO:0000256" key="4">
    <source>
        <dbReference type="ARBA" id="ARBA00022679"/>
    </source>
</evidence>
<feature type="transmembrane region" description="Helical" evidence="9">
    <location>
        <begin position="32"/>
        <end position="49"/>
    </location>
</feature>
<dbReference type="GO" id="GO:0046983">
    <property type="term" value="F:protein dimerization activity"/>
    <property type="evidence" value="ECO:0007669"/>
    <property type="project" value="InterPro"/>
</dbReference>
<evidence type="ECO:0000259" key="10">
    <source>
        <dbReference type="Pfam" id="PF07730"/>
    </source>
</evidence>
<feature type="domain" description="Signal transduction histidine kinase subgroup 3 dimerisation and phosphoacceptor" evidence="10">
    <location>
        <begin position="460"/>
        <end position="527"/>
    </location>
</feature>
<keyword evidence="6 11" id="KW-0418">Kinase</keyword>
<gene>
    <name evidence="11" type="ORF">BKA14_007843</name>
</gene>
<dbReference type="RefSeq" id="WP_184955774.1">
    <property type="nucleotide sequence ID" value="NZ_JACHMF010000001.1"/>
</dbReference>
<evidence type="ECO:0000256" key="1">
    <source>
        <dbReference type="ARBA" id="ARBA00000085"/>
    </source>
</evidence>
<feature type="transmembrane region" description="Helical" evidence="9">
    <location>
        <begin position="206"/>
        <end position="225"/>
    </location>
</feature>
<feature type="transmembrane region" description="Helical" evidence="9">
    <location>
        <begin position="231"/>
        <end position="249"/>
    </location>
</feature>
<keyword evidence="3" id="KW-0597">Phosphoprotein</keyword>
<dbReference type="InterPro" id="IPR050482">
    <property type="entry name" value="Sensor_HK_TwoCompSys"/>
</dbReference>
<evidence type="ECO:0000313" key="11">
    <source>
        <dbReference type="EMBL" id="MBB4697695.1"/>
    </source>
</evidence>
<feature type="transmembrane region" description="Helical" evidence="9">
    <location>
        <begin position="61"/>
        <end position="78"/>
    </location>
</feature>
<keyword evidence="7" id="KW-0067">ATP-binding</keyword>
<dbReference type="PANTHER" id="PTHR24421:SF10">
    <property type="entry name" value="NITRATE_NITRITE SENSOR PROTEIN NARQ"/>
    <property type="match status" value="1"/>
</dbReference>
<keyword evidence="9" id="KW-1133">Transmembrane helix</keyword>
<keyword evidence="5" id="KW-0547">Nucleotide-binding</keyword>
<dbReference type="InterPro" id="IPR011712">
    <property type="entry name" value="Sig_transdc_His_kin_sub3_dim/P"/>
</dbReference>
<name>A0A7W7CZS1_9ACTN</name>
<dbReference type="Pfam" id="PF07730">
    <property type="entry name" value="HisKA_3"/>
    <property type="match status" value="1"/>
</dbReference>
<keyword evidence="9" id="KW-0812">Transmembrane</keyword>
<dbReference type="CDD" id="cd16917">
    <property type="entry name" value="HATPase_UhpB-NarQ-NarX-like"/>
    <property type="match status" value="1"/>
</dbReference>
<sequence>MSRAGVLGRAAGVVAAALVAAGFALGWHVANLHNGLIAATFTAVGLYVVHRRPGNREGRLFVAVGLAHAVMFTGRQYALHPGPLPGAEWIGWFGVWPLPLVLVLVGVAVMSFPDGRLPSRGWRPVVGVLAVAGLALSTTSALWPVEYARTGLVAGHPLTLAGAAAAQELYDAVRPVAYLLFQLTWAACVVVRVRRAHGDEARQLRWFLYAVTVSAAVMVLGLALWGSPLAGTLAVPFVAVAAGAAILRYRLYDIDPVINKSLVFGAMAAVVTLGYAVVVTGIGRLVDGYGTLLSLIATGLVAVAFEPLRRRVQRLADRLVYGHRATPYEALSRLSGHLTAPTGGLLAALTATVADAVGAHQVVLWTGPADALRPVSMWPATVPLPAAPDIETLVPIRYDERFLGAITVAKGGPANGRTGVATELSAAERRLVGDLAAQAGLVLELRATAQRLVAAGDAARRRLERDLHDGAQQRLVTVAMELGAVVRLAAANGSDAVAARAEGVRAQLLEATAELREMARGLHPAVLTQDGLEAAAGFLADRSPLPVRLTVDVPRRLPAEVESTAYFVISEGLTNAAKHSGAATVAVTLTGDEPGLRVEVADDGHGGAAITSGGGLEGLADRLATMDARLVVESGPGGTTLRTVIPCA</sequence>
<feature type="transmembrane region" description="Helical" evidence="9">
    <location>
        <begin position="176"/>
        <end position="194"/>
    </location>
</feature>
<dbReference type="Gene3D" id="1.20.5.1930">
    <property type="match status" value="1"/>
</dbReference>
<dbReference type="AlphaFoldDB" id="A0A7W7CZS1"/>
<organism evidence="11 12">
    <name type="scientific">Paractinoplanes abujensis</name>
    <dbReference type="NCBI Taxonomy" id="882441"/>
    <lineage>
        <taxon>Bacteria</taxon>
        <taxon>Bacillati</taxon>
        <taxon>Actinomycetota</taxon>
        <taxon>Actinomycetes</taxon>
        <taxon>Micromonosporales</taxon>
        <taxon>Micromonosporaceae</taxon>
        <taxon>Paractinoplanes</taxon>
    </lineage>
</organism>
<reference evidence="11 12" key="1">
    <citation type="submission" date="2020-08" db="EMBL/GenBank/DDBJ databases">
        <title>Sequencing the genomes of 1000 actinobacteria strains.</title>
        <authorList>
            <person name="Klenk H.-P."/>
        </authorList>
    </citation>
    <scope>NUCLEOTIDE SEQUENCE [LARGE SCALE GENOMIC DNA]</scope>
    <source>
        <strain evidence="11 12">DSM 45518</strain>
    </source>
</reference>
<dbReference type="InterPro" id="IPR036890">
    <property type="entry name" value="HATPase_C_sf"/>
</dbReference>
<dbReference type="EC" id="2.7.13.3" evidence="2"/>
<feature type="transmembrane region" description="Helical" evidence="9">
    <location>
        <begin position="124"/>
        <end position="143"/>
    </location>
</feature>
<evidence type="ECO:0000256" key="3">
    <source>
        <dbReference type="ARBA" id="ARBA00022553"/>
    </source>
</evidence>
<keyword evidence="12" id="KW-1185">Reference proteome</keyword>
<evidence type="ECO:0000256" key="5">
    <source>
        <dbReference type="ARBA" id="ARBA00022741"/>
    </source>
</evidence>
<dbReference type="EMBL" id="JACHMF010000001">
    <property type="protein sequence ID" value="MBB4697695.1"/>
    <property type="molecule type" value="Genomic_DNA"/>
</dbReference>
<evidence type="ECO:0000256" key="2">
    <source>
        <dbReference type="ARBA" id="ARBA00012438"/>
    </source>
</evidence>
<comment type="caution">
    <text evidence="11">The sequence shown here is derived from an EMBL/GenBank/DDBJ whole genome shotgun (WGS) entry which is preliminary data.</text>
</comment>
<keyword evidence="8" id="KW-0902">Two-component regulatory system</keyword>
<dbReference type="GO" id="GO:0000155">
    <property type="term" value="F:phosphorelay sensor kinase activity"/>
    <property type="evidence" value="ECO:0007669"/>
    <property type="project" value="InterPro"/>
</dbReference>
<evidence type="ECO:0000313" key="12">
    <source>
        <dbReference type="Proteomes" id="UP000542742"/>
    </source>
</evidence>
<evidence type="ECO:0000256" key="8">
    <source>
        <dbReference type="ARBA" id="ARBA00023012"/>
    </source>
</evidence>
<feature type="transmembrane region" description="Helical" evidence="9">
    <location>
        <begin position="261"/>
        <end position="283"/>
    </location>
</feature>
<accession>A0A7W7CZS1</accession>
<dbReference type="GO" id="GO:0016020">
    <property type="term" value="C:membrane"/>
    <property type="evidence" value="ECO:0007669"/>
    <property type="project" value="InterPro"/>
</dbReference>
<feature type="transmembrane region" description="Helical" evidence="9">
    <location>
        <begin position="90"/>
        <end position="112"/>
    </location>
</feature>